<protein>
    <submittedName>
        <fullName evidence="4">Unannotated protein</fullName>
    </submittedName>
</protein>
<dbReference type="InterPro" id="IPR007354">
    <property type="entry name" value="CruF-like"/>
</dbReference>
<evidence type="ECO:0000313" key="6">
    <source>
        <dbReference type="EMBL" id="CAB5052275.1"/>
    </source>
</evidence>
<dbReference type="PANTHER" id="PTHR39419:SF1">
    <property type="entry name" value="SLL0814 PROTEIN"/>
    <property type="match status" value="1"/>
</dbReference>
<reference evidence="4" key="1">
    <citation type="submission" date="2020-05" db="EMBL/GenBank/DDBJ databases">
        <authorList>
            <person name="Chiriac C."/>
            <person name="Salcher M."/>
            <person name="Ghai R."/>
            <person name="Kavagutti S V."/>
        </authorList>
    </citation>
    <scope>NUCLEOTIDE SEQUENCE</scope>
</reference>
<dbReference type="Pfam" id="PF04240">
    <property type="entry name" value="Caroten_synth"/>
    <property type="match status" value="1"/>
</dbReference>
<dbReference type="EMBL" id="CAEZWT010000012">
    <property type="protein sequence ID" value="CAB4662319.1"/>
    <property type="molecule type" value="Genomic_DNA"/>
</dbReference>
<dbReference type="EMBL" id="CAFBLE010000003">
    <property type="protein sequence ID" value="CAB4861257.1"/>
    <property type="molecule type" value="Genomic_DNA"/>
</dbReference>
<dbReference type="EMBL" id="CAEZZC010000003">
    <property type="protein sequence ID" value="CAB4743694.1"/>
    <property type="molecule type" value="Genomic_DNA"/>
</dbReference>
<accession>A0A6J7CS41</accession>
<feature type="transmembrane region" description="Helical" evidence="1">
    <location>
        <begin position="241"/>
        <end position="258"/>
    </location>
</feature>
<feature type="transmembrane region" description="Helical" evidence="1">
    <location>
        <begin position="45"/>
        <end position="65"/>
    </location>
</feature>
<feature type="transmembrane region" description="Helical" evidence="1">
    <location>
        <begin position="139"/>
        <end position="155"/>
    </location>
</feature>
<sequence length="265" mass="29565">MRQYNPRRNRRGGISPKAKTFLSFLLAVAIALQISYPLISGEPLRLATIATVYFGAAAMSLHALFAYGARYAFPYLAITLFFGLFIEQLGLKTGWPFGNYSYDGTLGFQIYGVPLVVPFAWAMMAHPVLIVARRVTKHWVFLYGGIAMMAWDLFLDPQMVAAGRWSWVFTGSHVPFEKEIPVSNAFGWLLAGMGLTALLHISLPRKRRKESANFSAVDIFLGWTLFSGVIGNLFFFDRPGVALFGGLILGTTLAPYFFSRWLGRP</sequence>
<keyword evidence="1" id="KW-0472">Membrane</keyword>
<feature type="transmembrane region" description="Helical" evidence="1">
    <location>
        <begin position="185"/>
        <end position="203"/>
    </location>
</feature>
<keyword evidence="1" id="KW-0812">Transmembrane</keyword>
<dbReference type="AlphaFoldDB" id="A0A6J7CS41"/>
<evidence type="ECO:0000313" key="2">
    <source>
        <dbReference type="EMBL" id="CAB4662319.1"/>
    </source>
</evidence>
<dbReference type="PANTHER" id="PTHR39419">
    <property type="entry name" value="SLL0814 PROTEIN"/>
    <property type="match status" value="1"/>
</dbReference>
<dbReference type="EMBL" id="CAFBMV010000002">
    <property type="protein sequence ID" value="CAB4916467.1"/>
    <property type="molecule type" value="Genomic_DNA"/>
</dbReference>
<keyword evidence="1" id="KW-1133">Transmembrane helix</keyword>
<feature type="transmembrane region" description="Helical" evidence="1">
    <location>
        <begin position="111"/>
        <end position="132"/>
    </location>
</feature>
<dbReference type="EMBL" id="CAFBQL010000001">
    <property type="protein sequence ID" value="CAB5052275.1"/>
    <property type="molecule type" value="Genomic_DNA"/>
</dbReference>
<organism evidence="4">
    <name type="scientific">freshwater metagenome</name>
    <dbReference type="NCBI Taxonomy" id="449393"/>
    <lineage>
        <taxon>unclassified sequences</taxon>
        <taxon>metagenomes</taxon>
        <taxon>ecological metagenomes</taxon>
    </lineage>
</organism>
<evidence type="ECO:0000313" key="3">
    <source>
        <dbReference type="EMBL" id="CAB4743694.1"/>
    </source>
</evidence>
<evidence type="ECO:0000256" key="1">
    <source>
        <dbReference type="SAM" id="Phobius"/>
    </source>
</evidence>
<proteinExistence type="predicted"/>
<evidence type="ECO:0000313" key="5">
    <source>
        <dbReference type="EMBL" id="CAB4916467.1"/>
    </source>
</evidence>
<name>A0A6J7CS41_9ZZZZ</name>
<feature type="transmembrane region" description="Helical" evidence="1">
    <location>
        <begin position="21"/>
        <end position="39"/>
    </location>
</feature>
<feature type="transmembrane region" description="Helical" evidence="1">
    <location>
        <begin position="215"/>
        <end position="235"/>
    </location>
</feature>
<evidence type="ECO:0000313" key="4">
    <source>
        <dbReference type="EMBL" id="CAB4861257.1"/>
    </source>
</evidence>
<feature type="transmembrane region" description="Helical" evidence="1">
    <location>
        <begin position="72"/>
        <end position="91"/>
    </location>
</feature>
<gene>
    <name evidence="2" type="ORF">UFOPK2289_00607</name>
    <name evidence="3" type="ORF">UFOPK2822_00358</name>
    <name evidence="4" type="ORF">UFOPK3346_00478</name>
    <name evidence="5" type="ORF">UFOPK3670_00394</name>
    <name evidence="6" type="ORF">UFOPK4308_00154</name>
</gene>